<feature type="domain" description="Histidine kinase" evidence="8">
    <location>
        <begin position="196"/>
        <end position="412"/>
    </location>
</feature>
<proteinExistence type="predicted"/>
<dbReference type="Gene3D" id="3.30.565.10">
    <property type="entry name" value="Histidine kinase-like ATPase, C-terminal domain"/>
    <property type="match status" value="1"/>
</dbReference>
<evidence type="ECO:0000259" key="8">
    <source>
        <dbReference type="PROSITE" id="PS50109"/>
    </source>
</evidence>
<dbReference type="PRINTS" id="PR00344">
    <property type="entry name" value="BCTRLSENSOR"/>
</dbReference>
<feature type="domain" description="PAS" evidence="9">
    <location>
        <begin position="5"/>
        <end position="57"/>
    </location>
</feature>
<gene>
    <name evidence="10" type="ORF">JCM19302_1601</name>
    <name evidence="11" type="ORF">JCM19538_3065</name>
</gene>
<protein>
    <recommendedName>
        <fullName evidence="2">histidine kinase</fullName>
        <ecNumber evidence="2">2.7.13.3</ecNumber>
    </recommendedName>
</protein>
<evidence type="ECO:0000313" key="11">
    <source>
        <dbReference type="EMBL" id="GAL88552.1"/>
    </source>
</evidence>
<dbReference type="Proteomes" id="UP000030184">
    <property type="component" value="Unassembled WGS sequence"/>
</dbReference>
<reference evidence="13" key="1">
    <citation type="journal article" date="2014" name="Genome Announc.">
        <title>Draft Genome Sequence of Marine Flavobacterium Jejuia pallidilutea Strain 11shimoA1 and Pigmentation Mutants.</title>
        <authorList>
            <person name="Takatani N."/>
            <person name="Nakanishi M."/>
            <person name="Meirelles P."/>
            <person name="Mino S."/>
            <person name="Suda W."/>
            <person name="Oshima K."/>
            <person name="Hattori M."/>
            <person name="Ohkuma M."/>
            <person name="Hosokawa M."/>
            <person name="Miyashita K."/>
            <person name="Thompson F.L."/>
            <person name="Niwa A."/>
            <person name="Sawabe T."/>
            <person name="Sawabe T."/>
        </authorList>
    </citation>
    <scope>NUCLEOTIDE SEQUENCE [LARGE SCALE GENOMIC DNA]</scope>
    <source>
        <strain evidence="13">JCM 19538</strain>
    </source>
</reference>
<dbReference type="InterPro" id="IPR005467">
    <property type="entry name" value="His_kinase_dom"/>
</dbReference>
<evidence type="ECO:0000313" key="10">
    <source>
        <dbReference type="EMBL" id="GAL72479.1"/>
    </source>
</evidence>
<dbReference type="RefSeq" id="WP_042249259.1">
    <property type="nucleotide sequence ID" value="NZ_BBNS01000025.1"/>
</dbReference>
<dbReference type="SMART" id="SM00091">
    <property type="entry name" value="PAS"/>
    <property type="match status" value="1"/>
</dbReference>
<dbReference type="SUPFAM" id="SSF55874">
    <property type="entry name" value="ATPase domain of HSP90 chaperone/DNA topoisomerase II/histidine kinase"/>
    <property type="match status" value="1"/>
</dbReference>
<dbReference type="SMART" id="SM00388">
    <property type="entry name" value="HisKA"/>
    <property type="match status" value="1"/>
</dbReference>
<dbReference type="Pfam" id="PF00512">
    <property type="entry name" value="HisKA"/>
    <property type="match status" value="1"/>
</dbReference>
<sequence>MFGQDQEIFNVLLGAISEGVLIVDMHQNIMEANSALASVFGYQNKELVGQPLDLLIPHRYHSSHKGHFNSFMGEGDRKQMSEGRCVYGVRKDGTNFPVEIGLNPFKIYGKTYVMAIVVDISERKQQEIQIVELNARLEEKVASRTKALNEALNALKITNKELADENTKRIEAEEETRKALLKEIELNDLKTKFLSLVSHEFKTPLSGILTSAMLLGKYKLTEQQEKRDKHLKIITDKVHYLNNILNDFLSVEKLETGKVNYNFYEFKLSKIVNEVVYNCNMLLKEGQQIKYPENVDEISLFQDEKILELALSNLVQNAIKYSPENTIIDLKVKQKAGVTSFTIKDQGIGIPEKDQKNIFNRYFRAGNVLHTQGTGIGLNIVKSHLENLGGTIVFKSEEGKGSTFTLTLPNKAVIL</sequence>
<dbReference type="Pfam" id="PF02518">
    <property type="entry name" value="HATPase_c"/>
    <property type="match status" value="1"/>
</dbReference>
<dbReference type="SMART" id="SM00387">
    <property type="entry name" value="HATPase_c"/>
    <property type="match status" value="1"/>
</dbReference>
<dbReference type="OrthoDB" id="9808408at2"/>
<dbReference type="NCBIfam" id="TIGR00229">
    <property type="entry name" value="sensory_box"/>
    <property type="match status" value="1"/>
</dbReference>
<keyword evidence="5 10" id="KW-0418">Kinase</keyword>
<dbReference type="AlphaFoldDB" id="A0A090WAN2"/>
<evidence type="ECO:0000256" key="7">
    <source>
        <dbReference type="SAM" id="Coils"/>
    </source>
</evidence>
<organism evidence="10 12">
    <name type="scientific">Jejuia pallidilutea</name>
    <dbReference type="NCBI Taxonomy" id="504487"/>
    <lineage>
        <taxon>Bacteria</taxon>
        <taxon>Pseudomonadati</taxon>
        <taxon>Bacteroidota</taxon>
        <taxon>Flavobacteriia</taxon>
        <taxon>Flavobacteriales</taxon>
        <taxon>Flavobacteriaceae</taxon>
        <taxon>Jejuia</taxon>
    </lineage>
</organism>
<evidence type="ECO:0000256" key="1">
    <source>
        <dbReference type="ARBA" id="ARBA00000085"/>
    </source>
</evidence>
<dbReference type="Pfam" id="PF13426">
    <property type="entry name" value="PAS_9"/>
    <property type="match status" value="1"/>
</dbReference>
<feature type="coiled-coil region" evidence="7">
    <location>
        <begin position="123"/>
        <end position="183"/>
    </location>
</feature>
<dbReference type="EMBL" id="BBNY01000003">
    <property type="protein sequence ID" value="GAL88552.1"/>
    <property type="molecule type" value="Genomic_DNA"/>
</dbReference>
<dbReference type="Gene3D" id="1.10.287.130">
    <property type="match status" value="1"/>
</dbReference>
<dbReference type="EMBL" id="BBNS01000025">
    <property type="protein sequence ID" value="GAL72479.1"/>
    <property type="molecule type" value="Genomic_DNA"/>
</dbReference>
<keyword evidence="6" id="KW-0902">Two-component regulatory system</keyword>
<dbReference type="GO" id="GO:0000155">
    <property type="term" value="F:phosphorelay sensor kinase activity"/>
    <property type="evidence" value="ECO:0007669"/>
    <property type="project" value="InterPro"/>
</dbReference>
<evidence type="ECO:0000256" key="2">
    <source>
        <dbReference type="ARBA" id="ARBA00012438"/>
    </source>
</evidence>
<evidence type="ECO:0000256" key="4">
    <source>
        <dbReference type="ARBA" id="ARBA00022679"/>
    </source>
</evidence>
<evidence type="ECO:0000259" key="9">
    <source>
        <dbReference type="PROSITE" id="PS50112"/>
    </source>
</evidence>
<dbReference type="InterPro" id="IPR035965">
    <property type="entry name" value="PAS-like_dom_sf"/>
</dbReference>
<dbReference type="EC" id="2.7.13.3" evidence="2"/>
<dbReference type="CDD" id="cd00082">
    <property type="entry name" value="HisKA"/>
    <property type="match status" value="1"/>
</dbReference>
<dbReference type="CDD" id="cd00130">
    <property type="entry name" value="PAS"/>
    <property type="match status" value="1"/>
</dbReference>
<keyword evidence="3" id="KW-0597">Phosphoprotein</keyword>
<name>A0A090WAN2_9FLAO</name>
<evidence type="ECO:0000256" key="3">
    <source>
        <dbReference type="ARBA" id="ARBA00022553"/>
    </source>
</evidence>
<dbReference type="FunFam" id="3.30.565.10:FF:000006">
    <property type="entry name" value="Sensor histidine kinase WalK"/>
    <property type="match status" value="1"/>
</dbReference>
<evidence type="ECO:0000313" key="12">
    <source>
        <dbReference type="Proteomes" id="UP000029646"/>
    </source>
</evidence>
<dbReference type="SUPFAM" id="SSF47384">
    <property type="entry name" value="Homodimeric domain of signal transducing histidine kinase"/>
    <property type="match status" value="1"/>
</dbReference>
<comment type="caution">
    <text evidence="10">The sequence shown here is derived from an EMBL/GenBank/DDBJ whole genome shotgun (WGS) entry which is preliminary data.</text>
</comment>
<keyword evidence="13" id="KW-1185">Reference proteome</keyword>
<dbReference type="Gene3D" id="3.30.450.20">
    <property type="entry name" value="PAS domain"/>
    <property type="match status" value="1"/>
</dbReference>
<dbReference type="InterPro" id="IPR036097">
    <property type="entry name" value="HisK_dim/P_sf"/>
</dbReference>
<dbReference type="InterPro" id="IPR000014">
    <property type="entry name" value="PAS"/>
</dbReference>
<dbReference type="InterPro" id="IPR036890">
    <property type="entry name" value="HATPase_C_sf"/>
</dbReference>
<dbReference type="PROSITE" id="PS50112">
    <property type="entry name" value="PAS"/>
    <property type="match status" value="1"/>
</dbReference>
<dbReference type="InterPro" id="IPR003661">
    <property type="entry name" value="HisK_dim/P_dom"/>
</dbReference>
<dbReference type="InterPro" id="IPR003594">
    <property type="entry name" value="HATPase_dom"/>
</dbReference>
<dbReference type="InterPro" id="IPR004358">
    <property type="entry name" value="Sig_transdc_His_kin-like_C"/>
</dbReference>
<dbReference type="Proteomes" id="UP000029646">
    <property type="component" value="Unassembled WGS sequence"/>
</dbReference>
<dbReference type="CDD" id="cd00075">
    <property type="entry name" value="HATPase"/>
    <property type="match status" value="1"/>
</dbReference>
<keyword evidence="7" id="KW-0175">Coiled coil</keyword>
<evidence type="ECO:0000313" key="13">
    <source>
        <dbReference type="Proteomes" id="UP000030184"/>
    </source>
</evidence>
<evidence type="ECO:0000256" key="5">
    <source>
        <dbReference type="ARBA" id="ARBA00022777"/>
    </source>
</evidence>
<comment type="catalytic activity">
    <reaction evidence="1">
        <text>ATP + protein L-histidine = ADP + protein N-phospho-L-histidine.</text>
        <dbReference type="EC" id="2.7.13.3"/>
    </reaction>
</comment>
<dbReference type="PANTHER" id="PTHR43711:SF26">
    <property type="entry name" value="SENSOR HISTIDINE KINASE RCSC"/>
    <property type="match status" value="1"/>
</dbReference>
<dbReference type="PROSITE" id="PS50109">
    <property type="entry name" value="HIS_KIN"/>
    <property type="match status" value="1"/>
</dbReference>
<dbReference type="InterPro" id="IPR050736">
    <property type="entry name" value="Sensor_HK_Regulatory"/>
</dbReference>
<accession>A0A090WAN2</accession>
<evidence type="ECO:0000256" key="6">
    <source>
        <dbReference type="ARBA" id="ARBA00023012"/>
    </source>
</evidence>
<dbReference type="SUPFAM" id="SSF55785">
    <property type="entry name" value="PYP-like sensor domain (PAS domain)"/>
    <property type="match status" value="1"/>
</dbReference>
<dbReference type="PANTHER" id="PTHR43711">
    <property type="entry name" value="TWO-COMPONENT HISTIDINE KINASE"/>
    <property type="match status" value="1"/>
</dbReference>
<keyword evidence="4" id="KW-0808">Transferase</keyword>